<dbReference type="InterPro" id="IPR013320">
    <property type="entry name" value="ConA-like_dom_sf"/>
</dbReference>
<dbReference type="GO" id="GO:0004553">
    <property type="term" value="F:hydrolase activity, hydrolyzing O-glycosyl compounds"/>
    <property type="evidence" value="ECO:0007669"/>
    <property type="project" value="InterPro"/>
</dbReference>
<dbReference type="PANTHER" id="PTHR10963:SF55">
    <property type="entry name" value="GLYCOSIDE HYDROLASE FAMILY 16 PROTEIN"/>
    <property type="match status" value="1"/>
</dbReference>
<organism evidence="3 4">
    <name type="scientific">Clostridium estertheticum</name>
    <dbReference type="NCBI Taxonomy" id="238834"/>
    <lineage>
        <taxon>Bacteria</taxon>
        <taxon>Bacillati</taxon>
        <taxon>Bacillota</taxon>
        <taxon>Clostridia</taxon>
        <taxon>Eubacteriales</taxon>
        <taxon>Clostridiaceae</taxon>
        <taxon>Clostridium</taxon>
    </lineage>
</organism>
<dbReference type="GO" id="GO:0005975">
    <property type="term" value="P:carbohydrate metabolic process"/>
    <property type="evidence" value="ECO:0007669"/>
    <property type="project" value="InterPro"/>
</dbReference>
<accession>A0AA47I9N0</accession>
<dbReference type="Proteomes" id="UP001164733">
    <property type="component" value="Chromosome"/>
</dbReference>
<name>A0AA47I9N0_9CLOT</name>
<gene>
    <name evidence="3" type="ORF">LL038_09455</name>
</gene>
<dbReference type="InterPro" id="IPR059177">
    <property type="entry name" value="GH29D-like_dom"/>
</dbReference>
<dbReference type="Pfam" id="PF22184">
    <property type="entry name" value="CBM_56"/>
    <property type="match status" value="1"/>
</dbReference>
<dbReference type="AlphaFoldDB" id="A0AA47I9N0"/>
<dbReference type="RefSeq" id="WP_268056073.1">
    <property type="nucleotide sequence ID" value="NZ_CP086239.1"/>
</dbReference>
<feature type="domain" description="GH16" evidence="2">
    <location>
        <begin position="1"/>
        <end position="220"/>
    </location>
</feature>
<dbReference type="InterPro" id="IPR000757">
    <property type="entry name" value="Beta-glucanase-like"/>
</dbReference>
<dbReference type="InterPro" id="IPR050546">
    <property type="entry name" value="Glycosyl_Hydrlase_16"/>
</dbReference>
<dbReference type="SUPFAM" id="SSF49899">
    <property type="entry name" value="Concanavalin A-like lectins/glucanases"/>
    <property type="match status" value="1"/>
</dbReference>
<sequence length="397" mass="43998">MNTSNWAYETGSGGWGNNELEYYTNRSDNARIENSNLIIEAKKESYGGMGYTSARLKTQGLKDFTYGKVEAKIKLTKGQGIWPAFWMLGSNIPQVNWPACGEIDIMEHINNEAFVHSTIHWDYNGHATYGNPSNNINVTQYHVYGIEWDTNSIKWSIDGTQYMEANITNNINGTDEFHKPFFILLNLAVGGQWPGNPDGSTPFPARMYVDYVHVYQQGSVSSKVTTPALSVQGGQYTTAQTVKLSCSTSGATIRYTLDGSTPNINSSVYSAPITISSTTTLKTYASKSGFIDSEVVTAQYTINAPPAQDYTYGMYKKDLATGIIWLKSNVNSAWADVHYTINGGGLLNYRMTYNSSTTGCCYCIILTYLFGWIGKNTQIKKGLFSDKLTISEQDCQT</sequence>
<evidence type="ECO:0000313" key="3">
    <source>
        <dbReference type="EMBL" id="WAG63070.1"/>
    </source>
</evidence>
<dbReference type="Gene3D" id="2.60.120.200">
    <property type="match status" value="1"/>
</dbReference>
<evidence type="ECO:0000259" key="2">
    <source>
        <dbReference type="PROSITE" id="PS51762"/>
    </source>
</evidence>
<dbReference type="CDD" id="cd08023">
    <property type="entry name" value="GH16_laminarinase_like"/>
    <property type="match status" value="1"/>
</dbReference>
<proteinExistence type="inferred from homology"/>
<dbReference type="InterPro" id="IPR047569">
    <property type="entry name" value="CBM56"/>
</dbReference>
<evidence type="ECO:0000313" key="4">
    <source>
        <dbReference type="Proteomes" id="UP001164733"/>
    </source>
</evidence>
<reference evidence="3" key="1">
    <citation type="submission" date="2021-11" db="EMBL/GenBank/DDBJ databases">
        <title>Clostridia strains as spoilage organisms.</title>
        <authorList>
            <person name="Wambui J."/>
            <person name="Stevens M.J.A."/>
            <person name="Stephan R."/>
        </authorList>
    </citation>
    <scope>NUCLEOTIDE SEQUENCE</scope>
    <source>
        <strain evidence="3">CF009</strain>
    </source>
</reference>
<protein>
    <submittedName>
        <fullName evidence="3">Family 16 glycosylhydrolase</fullName>
    </submittedName>
</protein>
<evidence type="ECO:0000256" key="1">
    <source>
        <dbReference type="ARBA" id="ARBA00006865"/>
    </source>
</evidence>
<dbReference type="PROSITE" id="PS51762">
    <property type="entry name" value="GH16_2"/>
    <property type="match status" value="1"/>
</dbReference>
<comment type="similarity">
    <text evidence="1">Belongs to the glycosyl hydrolase 16 family.</text>
</comment>
<dbReference type="PANTHER" id="PTHR10963">
    <property type="entry name" value="GLYCOSYL HYDROLASE-RELATED"/>
    <property type="match status" value="1"/>
</dbReference>
<dbReference type="GO" id="GO:0030246">
    <property type="term" value="F:carbohydrate binding"/>
    <property type="evidence" value="ECO:0007669"/>
    <property type="project" value="InterPro"/>
</dbReference>
<dbReference type="EMBL" id="CP086239">
    <property type="protein sequence ID" value="WAG63070.1"/>
    <property type="molecule type" value="Genomic_DNA"/>
</dbReference>
<dbReference type="Pfam" id="PF13290">
    <property type="entry name" value="CHB_HEX_C_1"/>
    <property type="match status" value="1"/>
</dbReference>
<dbReference type="Pfam" id="PF00722">
    <property type="entry name" value="Glyco_hydro_16"/>
    <property type="match status" value="1"/>
</dbReference>